<feature type="region of interest" description="Disordered" evidence="1">
    <location>
        <begin position="312"/>
        <end position="333"/>
    </location>
</feature>
<reference evidence="3 4" key="1">
    <citation type="submission" date="2014-02" db="EMBL/GenBank/DDBJ databases">
        <authorList>
            <person name="Genoscope - CEA"/>
        </authorList>
    </citation>
    <scope>NUCLEOTIDE SEQUENCE [LARGE SCALE GENOMIC DNA]</scope>
    <source>
        <strain evidence="3 4">PCC 8005</strain>
    </source>
</reference>
<dbReference type="SUPFAM" id="SSF53448">
    <property type="entry name" value="Nucleotide-diphospho-sugar transferases"/>
    <property type="match status" value="1"/>
</dbReference>
<keyword evidence="4" id="KW-1185">Reference proteome</keyword>
<evidence type="ECO:0000313" key="4">
    <source>
        <dbReference type="Proteomes" id="UP000032946"/>
    </source>
</evidence>
<evidence type="ECO:0000256" key="1">
    <source>
        <dbReference type="SAM" id="MobiDB-lite"/>
    </source>
</evidence>
<name>A0A9P1P153_9CYAN</name>
<proteinExistence type="predicted"/>
<sequence>MLHQDGAYFCTLNYLVLWFIKYDNLSPIYIIHHLTIMLSIYILTCNDEVDIAACIESASQCDDIIVVDSFSSDRTVEIAQQYPVRVLQHKFESHGRQRTWMLREVTTKYQWVYILESDERMTPELFAECQKQTQNTDGYIGYYAAERVMFMGRWIRRSTQYPRYQMRLFDKQRVWFTDYGHTEREVCDGLTSFLQETYPHYTNSKGMARWIEKHNRYSTDEAHETVKQLRSGTVNWNHLFFGKTEVERRHALKDLSLRLPFRPLIRFVYMYFILGGFLDGQPGLAWCTLQAFYEYLILLKVWEIENMPIGDPQPHPQLTMDNETSSVSGKGLG</sequence>
<dbReference type="Gene3D" id="3.90.550.10">
    <property type="entry name" value="Spore Coat Polysaccharide Biosynthesis Protein SpsA, Chain A"/>
    <property type="match status" value="1"/>
</dbReference>
<dbReference type="PANTHER" id="PTHR43630:SF2">
    <property type="entry name" value="GLYCOSYLTRANSFERASE"/>
    <property type="match status" value="1"/>
</dbReference>
<accession>A0A9P1P153</accession>
<feature type="domain" description="Glycosyltransferase 2-like" evidence="2">
    <location>
        <begin position="39"/>
        <end position="161"/>
    </location>
</feature>
<protein>
    <submittedName>
        <fullName evidence="3">Glycosyl transferase family 2</fullName>
    </submittedName>
</protein>
<evidence type="ECO:0000313" key="3">
    <source>
        <dbReference type="EMBL" id="CDM97628.1"/>
    </source>
</evidence>
<dbReference type="CDD" id="cd02511">
    <property type="entry name" value="Beta4Glucosyltransferase"/>
    <property type="match status" value="1"/>
</dbReference>
<keyword evidence="3" id="KW-0808">Transferase</keyword>
<dbReference type="GO" id="GO:0016740">
    <property type="term" value="F:transferase activity"/>
    <property type="evidence" value="ECO:0007669"/>
    <property type="project" value="UniProtKB-KW"/>
</dbReference>
<dbReference type="PANTHER" id="PTHR43630">
    <property type="entry name" value="POLY-BETA-1,6-N-ACETYL-D-GLUCOSAMINE SYNTHASE"/>
    <property type="match status" value="1"/>
</dbReference>
<dbReference type="Pfam" id="PF00535">
    <property type="entry name" value="Glycos_transf_2"/>
    <property type="match status" value="1"/>
</dbReference>
<organism evidence="3 4">
    <name type="scientific">Limnospira indica PCC 8005</name>
    <dbReference type="NCBI Taxonomy" id="376219"/>
    <lineage>
        <taxon>Bacteria</taxon>
        <taxon>Bacillati</taxon>
        <taxon>Cyanobacteriota</taxon>
        <taxon>Cyanophyceae</taxon>
        <taxon>Oscillatoriophycideae</taxon>
        <taxon>Oscillatoriales</taxon>
        <taxon>Sirenicapillariaceae</taxon>
        <taxon>Limnospira</taxon>
    </lineage>
</organism>
<dbReference type="AlphaFoldDB" id="A0A9P1P153"/>
<evidence type="ECO:0000259" key="2">
    <source>
        <dbReference type="Pfam" id="PF00535"/>
    </source>
</evidence>
<gene>
    <name evidence="3" type="ORF">ARTHRO_60229</name>
</gene>
<dbReference type="Proteomes" id="UP000032946">
    <property type="component" value="Chromosome"/>
</dbReference>
<dbReference type="InterPro" id="IPR001173">
    <property type="entry name" value="Glyco_trans_2-like"/>
</dbReference>
<dbReference type="InterPro" id="IPR029044">
    <property type="entry name" value="Nucleotide-diphossugar_trans"/>
</dbReference>
<feature type="compositionally biased region" description="Polar residues" evidence="1">
    <location>
        <begin position="319"/>
        <end position="333"/>
    </location>
</feature>
<dbReference type="EMBL" id="FO818640">
    <property type="protein sequence ID" value="CDM97628.1"/>
    <property type="molecule type" value="Genomic_DNA"/>
</dbReference>